<evidence type="ECO:0000256" key="1">
    <source>
        <dbReference type="ARBA" id="ARBA00004651"/>
    </source>
</evidence>
<protein>
    <recommendedName>
        <fullName evidence="9">Protein translocase subunit SecD</fullName>
    </recommendedName>
</protein>
<evidence type="ECO:0000313" key="13">
    <source>
        <dbReference type="EMBL" id="MBU3158617.1"/>
    </source>
</evidence>
<dbReference type="InterPro" id="IPR055344">
    <property type="entry name" value="SecD_SecF_C_bact"/>
</dbReference>
<dbReference type="EMBL" id="JAHLDV010000003">
    <property type="protein sequence ID" value="MBU3158617.1"/>
    <property type="molecule type" value="Genomic_DNA"/>
</dbReference>
<accession>A0ABS6BP81</accession>
<keyword evidence="5 9" id="KW-0653">Protein transport</keyword>
<evidence type="ECO:0000256" key="6">
    <source>
        <dbReference type="ARBA" id="ARBA00022989"/>
    </source>
</evidence>
<dbReference type="NCBIfam" id="TIGR01129">
    <property type="entry name" value="secD"/>
    <property type="match status" value="1"/>
</dbReference>
<dbReference type="Pfam" id="PF22599">
    <property type="entry name" value="SecDF_P1_head"/>
    <property type="match status" value="1"/>
</dbReference>
<dbReference type="PANTHER" id="PTHR30081:SF1">
    <property type="entry name" value="PROTEIN TRANSLOCASE SUBUNIT SECD"/>
    <property type="match status" value="1"/>
</dbReference>
<feature type="domain" description="Protein export membrane protein SecD/SecF C-terminal" evidence="10">
    <location>
        <begin position="225"/>
        <end position="386"/>
    </location>
</feature>
<dbReference type="Pfam" id="PF02355">
    <property type="entry name" value="SecD_SecF_C"/>
    <property type="match status" value="1"/>
</dbReference>
<reference evidence="13 14" key="1">
    <citation type="submission" date="2021-06" db="EMBL/GenBank/DDBJ databases">
        <title>Clostridia strains as spoilage organisms.</title>
        <authorList>
            <person name="Wambui J."/>
            <person name="Stephan R."/>
            <person name="Stevens M.J.A."/>
        </authorList>
    </citation>
    <scope>NUCLEOTIDE SEQUENCE [LARGE SCALE GENOMIC DNA]</scope>
    <source>
        <strain evidence="13 14">DSM 14204</strain>
    </source>
</reference>
<evidence type="ECO:0000256" key="8">
    <source>
        <dbReference type="ARBA" id="ARBA00023136"/>
    </source>
</evidence>
<dbReference type="InterPro" id="IPR054384">
    <property type="entry name" value="SecDF_P1_head"/>
</dbReference>
<dbReference type="InterPro" id="IPR022813">
    <property type="entry name" value="SecD/SecF_arch_bac"/>
</dbReference>
<keyword evidence="4 9" id="KW-0812">Transmembrane</keyword>
<proteinExistence type="inferred from homology"/>
<keyword evidence="2 9" id="KW-0813">Transport</keyword>
<comment type="subunit">
    <text evidence="9">Forms a complex with SecF. Part of the essential Sec protein translocation apparatus which comprises SecA, SecYEG and auxiliary proteins SecDF. Other proteins may also be involved.</text>
</comment>
<evidence type="ECO:0000256" key="2">
    <source>
        <dbReference type="ARBA" id="ARBA00022448"/>
    </source>
</evidence>
<comment type="caution">
    <text evidence="9">Lacks conserved residue(s) required for the propagation of feature annotation.</text>
</comment>
<name>A0ABS6BP81_9CLOT</name>
<evidence type="ECO:0000256" key="7">
    <source>
        <dbReference type="ARBA" id="ARBA00023010"/>
    </source>
</evidence>
<comment type="similarity">
    <text evidence="9">Belongs to the SecD/SecF family. SecD subfamily.</text>
</comment>
<dbReference type="RefSeq" id="WP_216145793.1">
    <property type="nucleotide sequence ID" value="NZ_JAHLDV010000003.1"/>
</dbReference>
<dbReference type="PANTHER" id="PTHR30081">
    <property type="entry name" value="PROTEIN-EXPORT MEMBRANE PROTEIN SEC"/>
    <property type="match status" value="1"/>
</dbReference>
<evidence type="ECO:0000259" key="11">
    <source>
        <dbReference type="Pfam" id="PF21760"/>
    </source>
</evidence>
<gene>
    <name evidence="9 13" type="primary">secD</name>
    <name evidence="13" type="ORF">KPL37_02365</name>
</gene>
<feature type="transmembrane region" description="Helical" evidence="9">
    <location>
        <begin position="246"/>
        <end position="264"/>
    </location>
</feature>
<dbReference type="HAMAP" id="MF_01463_B">
    <property type="entry name" value="SecD_B"/>
    <property type="match status" value="1"/>
</dbReference>
<dbReference type="InterPro" id="IPR048631">
    <property type="entry name" value="SecD_1st"/>
</dbReference>
<evidence type="ECO:0000256" key="4">
    <source>
        <dbReference type="ARBA" id="ARBA00022692"/>
    </source>
</evidence>
<dbReference type="Pfam" id="PF21760">
    <property type="entry name" value="SecD_1st"/>
    <property type="match status" value="1"/>
</dbReference>
<sequence>MKKKKSTILFLVSVFVVGLLAFTGFHGFTIGDYRVKPFTQTINKGLDIQGGISVLEEVQGAKPDIKTLDRAIELISMRVNKMGISETLVAKEGDKRIRIEIPGKFDSKEILDTVAKSGELKFVGPDKVTILTGKDVKDATASLGEDNKPTINLELNDSGKTKFAVATQKFIGKPITIYMDSEVLTSPTVQAVISDGKAVITGSETLAEATTQSQIIKSGALPVTLKAVSVKTVGATLGEAAMAQSMKAGVVAILFVFLFMLLYYRAPGVIANISLLLYVVLVLGAFSAINATLTLSGIAGFLLTIGMAVDANVLIFERIREELKTGKSIKSSVHAGFHRALPSILDSNITTIVAGLVLYMMGTGAVKGFALTLVIGVIISIFTALTCTKFLLKSAVEMGLISKTSHFGVKRG</sequence>
<comment type="subcellular location">
    <subcellularLocation>
        <location evidence="1 9">Cell membrane</location>
        <topology evidence="1 9">Multi-pass membrane protein</topology>
    </subcellularLocation>
</comment>
<organism evidence="13 14">
    <name type="scientific">Clostridium frigoris</name>
    <dbReference type="NCBI Taxonomy" id="205327"/>
    <lineage>
        <taxon>Bacteria</taxon>
        <taxon>Bacillati</taxon>
        <taxon>Bacillota</taxon>
        <taxon>Clostridia</taxon>
        <taxon>Eubacteriales</taxon>
        <taxon>Clostridiaceae</taxon>
        <taxon>Clostridium</taxon>
    </lineage>
</organism>
<comment type="caution">
    <text evidence="13">The sequence shown here is derived from an EMBL/GenBank/DDBJ whole genome shotgun (WGS) entry which is preliminary data.</text>
</comment>
<keyword evidence="7 9" id="KW-0811">Translocation</keyword>
<keyword evidence="8 9" id="KW-0472">Membrane</keyword>
<feature type="transmembrane region" description="Helical" evidence="9">
    <location>
        <begin position="337"/>
        <end position="362"/>
    </location>
</feature>
<feature type="transmembrane region" description="Helical" evidence="9">
    <location>
        <begin position="368"/>
        <end position="392"/>
    </location>
</feature>
<dbReference type="InterPro" id="IPR005791">
    <property type="entry name" value="SecD"/>
</dbReference>
<dbReference type="InterPro" id="IPR048634">
    <property type="entry name" value="SecD_SecF_C"/>
</dbReference>
<evidence type="ECO:0000313" key="14">
    <source>
        <dbReference type="Proteomes" id="UP000776252"/>
    </source>
</evidence>
<keyword evidence="14" id="KW-1185">Reference proteome</keyword>
<feature type="transmembrane region" description="Helical" evidence="9">
    <location>
        <begin position="295"/>
        <end position="316"/>
    </location>
</feature>
<evidence type="ECO:0000256" key="5">
    <source>
        <dbReference type="ARBA" id="ARBA00022927"/>
    </source>
</evidence>
<feature type="transmembrane region" description="Helical" evidence="9">
    <location>
        <begin position="269"/>
        <end position="289"/>
    </location>
</feature>
<feature type="domain" description="SecDF P1 head subdomain" evidence="12">
    <location>
        <begin position="126"/>
        <end position="223"/>
    </location>
</feature>
<comment type="function">
    <text evidence="9">Part of the Sec protein translocase complex. Interacts with the SecYEG preprotein conducting channel. SecDF uses the proton motive force (PMF) to complete protein translocation after the ATP-dependent function of SecA.</text>
</comment>
<dbReference type="NCBIfam" id="TIGR00916">
    <property type="entry name" value="2A0604s01"/>
    <property type="match status" value="1"/>
</dbReference>
<dbReference type="Proteomes" id="UP000776252">
    <property type="component" value="Unassembled WGS sequence"/>
</dbReference>
<evidence type="ECO:0000259" key="10">
    <source>
        <dbReference type="Pfam" id="PF02355"/>
    </source>
</evidence>
<evidence type="ECO:0000256" key="9">
    <source>
        <dbReference type="HAMAP-Rule" id="MF_01463"/>
    </source>
</evidence>
<keyword evidence="6 9" id="KW-1133">Transmembrane helix</keyword>
<evidence type="ECO:0000259" key="12">
    <source>
        <dbReference type="Pfam" id="PF22599"/>
    </source>
</evidence>
<evidence type="ECO:0000256" key="3">
    <source>
        <dbReference type="ARBA" id="ARBA00022475"/>
    </source>
</evidence>
<keyword evidence="3 9" id="KW-1003">Cell membrane</keyword>
<feature type="domain" description="Protein translocase subunit SecDF P1" evidence="11">
    <location>
        <begin position="68"/>
        <end position="125"/>
    </location>
</feature>